<evidence type="ECO:0000256" key="1">
    <source>
        <dbReference type="SAM" id="MobiDB-lite"/>
    </source>
</evidence>
<evidence type="ECO:0000313" key="3">
    <source>
        <dbReference type="EMBL" id="QJA80927.1"/>
    </source>
</evidence>
<evidence type="ECO:0008006" key="4">
    <source>
        <dbReference type="Google" id="ProtNLM"/>
    </source>
</evidence>
<name>A0A6M3J135_9ZZZZ</name>
<organism evidence="2">
    <name type="scientific">viral metagenome</name>
    <dbReference type="NCBI Taxonomy" id="1070528"/>
    <lineage>
        <taxon>unclassified sequences</taxon>
        <taxon>metagenomes</taxon>
        <taxon>organismal metagenomes</taxon>
    </lineage>
</organism>
<feature type="region of interest" description="Disordered" evidence="1">
    <location>
        <begin position="1"/>
        <end position="37"/>
    </location>
</feature>
<accession>A0A6M3J135</accession>
<reference evidence="2" key="1">
    <citation type="submission" date="2020-03" db="EMBL/GenBank/DDBJ databases">
        <title>The deep terrestrial virosphere.</title>
        <authorList>
            <person name="Holmfeldt K."/>
            <person name="Nilsson E."/>
            <person name="Simone D."/>
            <person name="Lopez-Fernandez M."/>
            <person name="Wu X."/>
            <person name="de Brujin I."/>
            <person name="Lundin D."/>
            <person name="Andersson A."/>
            <person name="Bertilsson S."/>
            <person name="Dopson M."/>
        </authorList>
    </citation>
    <scope>NUCLEOTIDE SEQUENCE</scope>
    <source>
        <strain evidence="3">MM415A00616</strain>
        <strain evidence="2">MM415B00708</strain>
    </source>
</reference>
<feature type="region of interest" description="Disordered" evidence="1">
    <location>
        <begin position="162"/>
        <end position="221"/>
    </location>
</feature>
<dbReference type="Gene3D" id="1.10.287.1490">
    <property type="match status" value="1"/>
</dbReference>
<proteinExistence type="predicted"/>
<protein>
    <recommendedName>
        <fullName evidence="4">Scaffolding protein</fullName>
    </recommendedName>
</protein>
<gene>
    <name evidence="3" type="ORF">MM415A00616_0010</name>
    <name evidence="2" type="ORF">MM415B00708_0016</name>
</gene>
<evidence type="ECO:0000313" key="2">
    <source>
        <dbReference type="EMBL" id="QJA62881.1"/>
    </source>
</evidence>
<dbReference type="AlphaFoldDB" id="A0A6M3J135"/>
<sequence>MPEEPTKEATPVEEKPTPKEGAQDGQAAKPADEAKVVPVKTLQRVEQHYQKELSAANKDRSAAHGRVAELEGEIAKLREELEERPYGDDDDAKQARRKLTALEKQLGEREKTLSQREQDLTARERAWTAVSLAVEYGIPQESIEEVFKGCTTTVEFENRALKWEREHRDGAKPANTPARKPVPPPGGEQQVPRRNVMDMSSDEFNKYYDNQMKRAIRQRRQ</sequence>
<feature type="compositionally biased region" description="Basic and acidic residues" evidence="1">
    <location>
        <begin position="105"/>
        <end position="121"/>
    </location>
</feature>
<feature type="region of interest" description="Disordered" evidence="1">
    <location>
        <begin position="79"/>
        <end position="121"/>
    </location>
</feature>
<dbReference type="EMBL" id="MT142441">
    <property type="protein sequence ID" value="QJA80927.1"/>
    <property type="molecule type" value="Genomic_DNA"/>
</dbReference>
<feature type="compositionally biased region" description="Basic and acidic residues" evidence="1">
    <location>
        <begin position="162"/>
        <end position="171"/>
    </location>
</feature>
<dbReference type="EMBL" id="MT141484">
    <property type="protein sequence ID" value="QJA62881.1"/>
    <property type="molecule type" value="Genomic_DNA"/>
</dbReference>
<feature type="compositionally biased region" description="Basic and acidic residues" evidence="1">
    <location>
        <begin position="1"/>
        <end position="22"/>
    </location>
</feature>